<protein>
    <recommendedName>
        <fullName evidence="3">Multidrug export protein MepA</fullName>
    </recommendedName>
</protein>
<comment type="subcellular location">
    <subcellularLocation>
        <location evidence="1">Cell membrane</location>
        <topology evidence="1">Multi-pass membrane protein</topology>
    </subcellularLocation>
</comment>
<reference evidence="11 12" key="1">
    <citation type="submission" date="2022-07" db="EMBL/GenBank/DDBJ databases">
        <title>Genome sequence of Terrisporobacter mayombei DSM6539.</title>
        <authorList>
            <person name="Boeer T."/>
            <person name="Bengelsdorf F.R."/>
            <person name="Daniel R."/>
            <person name="Poehlein A."/>
        </authorList>
    </citation>
    <scope>NUCLEOTIDE SEQUENCE [LARGE SCALE GENOMIC DNA]</scope>
    <source>
        <strain evidence="11 12">DSM 6539</strain>
    </source>
</reference>
<evidence type="ECO:0000313" key="11">
    <source>
        <dbReference type="EMBL" id="WMT80185.1"/>
    </source>
</evidence>
<evidence type="ECO:0000256" key="5">
    <source>
        <dbReference type="ARBA" id="ARBA00022475"/>
    </source>
</evidence>
<dbReference type="EMBL" id="CP101637">
    <property type="protein sequence ID" value="WMT80185.1"/>
    <property type="molecule type" value="Genomic_DNA"/>
</dbReference>
<dbReference type="InterPro" id="IPR051327">
    <property type="entry name" value="MATE_MepA_subfamily"/>
</dbReference>
<evidence type="ECO:0000256" key="1">
    <source>
        <dbReference type="ARBA" id="ARBA00004651"/>
    </source>
</evidence>
<feature type="transmembrane region" description="Helical" evidence="10">
    <location>
        <begin position="359"/>
        <end position="380"/>
    </location>
</feature>
<evidence type="ECO:0000256" key="9">
    <source>
        <dbReference type="ARBA" id="ARBA00023251"/>
    </source>
</evidence>
<feature type="transmembrane region" description="Helical" evidence="10">
    <location>
        <begin position="164"/>
        <end position="184"/>
    </location>
</feature>
<keyword evidence="12" id="KW-1185">Reference proteome</keyword>
<dbReference type="PANTHER" id="PTHR43823:SF3">
    <property type="entry name" value="MULTIDRUG EXPORT PROTEIN MEPA"/>
    <property type="match status" value="1"/>
</dbReference>
<dbReference type="InterPro" id="IPR002528">
    <property type="entry name" value="MATE_fam"/>
</dbReference>
<feature type="transmembrane region" description="Helical" evidence="10">
    <location>
        <begin position="93"/>
        <end position="114"/>
    </location>
</feature>
<feature type="transmembrane region" description="Helical" evidence="10">
    <location>
        <begin position="190"/>
        <end position="214"/>
    </location>
</feature>
<evidence type="ECO:0000256" key="10">
    <source>
        <dbReference type="SAM" id="Phobius"/>
    </source>
</evidence>
<organism evidence="11 12">
    <name type="scientific">Terrisporobacter mayombei</name>
    <dbReference type="NCBI Taxonomy" id="1541"/>
    <lineage>
        <taxon>Bacteria</taxon>
        <taxon>Bacillati</taxon>
        <taxon>Bacillota</taxon>
        <taxon>Clostridia</taxon>
        <taxon>Peptostreptococcales</taxon>
        <taxon>Peptostreptococcaceae</taxon>
        <taxon>Terrisporobacter</taxon>
    </lineage>
</organism>
<feature type="transmembrane region" description="Helical" evidence="10">
    <location>
        <begin position="61"/>
        <end position="81"/>
    </location>
</feature>
<accession>A0ABY9PZJ9</accession>
<dbReference type="PANTHER" id="PTHR43823">
    <property type="entry name" value="SPORULATION PROTEIN YKVU"/>
    <property type="match status" value="1"/>
</dbReference>
<evidence type="ECO:0000256" key="6">
    <source>
        <dbReference type="ARBA" id="ARBA00022692"/>
    </source>
</evidence>
<evidence type="ECO:0000256" key="3">
    <source>
        <dbReference type="ARBA" id="ARBA00022106"/>
    </source>
</evidence>
<evidence type="ECO:0000256" key="2">
    <source>
        <dbReference type="ARBA" id="ARBA00008417"/>
    </source>
</evidence>
<evidence type="ECO:0000256" key="7">
    <source>
        <dbReference type="ARBA" id="ARBA00022989"/>
    </source>
</evidence>
<keyword evidence="7 10" id="KW-1133">Transmembrane helix</keyword>
<evidence type="ECO:0000256" key="4">
    <source>
        <dbReference type="ARBA" id="ARBA00022448"/>
    </source>
</evidence>
<comment type="similarity">
    <text evidence="2">Belongs to the multi antimicrobial extrusion (MATE) (TC 2.A.66.1) family. MepA subfamily.</text>
</comment>
<keyword evidence="8 10" id="KW-0472">Membrane</keyword>
<keyword evidence="9" id="KW-0046">Antibiotic resistance</keyword>
<evidence type="ECO:0000313" key="12">
    <source>
        <dbReference type="Proteomes" id="UP001235030"/>
    </source>
</evidence>
<feature type="transmembrane region" description="Helical" evidence="10">
    <location>
        <begin position="134"/>
        <end position="152"/>
    </location>
</feature>
<feature type="transmembrane region" description="Helical" evidence="10">
    <location>
        <begin position="414"/>
        <end position="433"/>
    </location>
</feature>
<keyword evidence="5" id="KW-1003">Cell membrane</keyword>
<feature type="transmembrane region" description="Helical" evidence="10">
    <location>
        <begin position="317"/>
        <end position="339"/>
    </location>
</feature>
<dbReference type="RefSeq" id="WP_228104443.1">
    <property type="nucleotide sequence ID" value="NZ_CP101637.1"/>
</dbReference>
<feature type="transmembrane region" description="Helical" evidence="10">
    <location>
        <begin position="20"/>
        <end position="41"/>
    </location>
</feature>
<dbReference type="NCBIfam" id="TIGR00797">
    <property type="entry name" value="matE"/>
    <property type="match status" value="1"/>
</dbReference>
<dbReference type="InterPro" id="IPR048279">
    <property type="entry name" value="MdtK-like"/>
</dbReference>
<feature type="transmembrane region" description="Helical" evidence="10">
    <location>
        <begin position="235"/>
        <end position="256"/>
    </location>
</feature>
<evidence type="ECO:0000256" key="8">
    <source>
        <dbReference type="ARBA" id="ARBA00023136"/>
    </source>
</evidence>
<dbReference type="CDD" id="cd13143">
    <property type="entry name" value="MATE_MepA_like"/>
    <property type="match status" value="1"/>
</dbReference>
<dbReference type="PIRSF" id="PIRSF006603">
    <property type="entry name" value="DinF"/>
    <property type="match status" value="1"/>
</dbReference>
<feature type="transmembrane region" description="Helical" evidence="10">
    <location>
        <begin position="387"/>
        <end position="408"/>
    </location>
</feature>
<dbReference type="Pfam" id="PF01554">
    <property type="entry name" value="MatE"/>
    <property type="match status" value="2"/>
</dbReference>
<name>A0ABY9PZJ9_9FIRM</name>
<keyword evidence="6 10" id="KW-0812">Transmembrane</keyword>
<gene>
    <name evidence="11" type="primary">mepA_2</name>
    <name evidence="11" type="ORF">TEMA_04980</name>
</gene>
<sequence length="444" mass="48411">MDQKILETEKLSKLFIKFTIPSIIGMIFIGVQGIIDGLFVGNVIGGNALAAVNLVQPYMQIIMAYALVISVGAQSVIGINLGKGENEKAQNIFRTSLILLTLISILVMVIGIFFSDEIARFLGANEVLLEGASTYIKTISYFVIFVSLMFLFEMIVRTIGKPNISLVSMILAVLLNVILDYLLINKLNLGIKGAALATGISYASAFFINIMPFLSKKTVVNLYKGKFDKSCLFPMVYNGSSEGISSLSNALSMFLFNTALMKMAGENGIAAFSIINYIAQVGYMVLFGIADGVRPIISYNYGADNEDRVNKTLRTSIIANLVIGGIIFIVMEIFSEPLINVFLKDGKSVLEMATAGARIYGIAFLFNGINILISSYFTAIDDPKSSIIVAVSRGILFITVGIFILPYIFGINGIWGSIVFAEVMTIIICFKLFKKNEPVEVTNL</sequence>
<feature type="transmembrane region" description="Helical" evidence="10">
    <location>
        <begin position="268"/>
        <end position="290"/>
    </location>
</feature>
<proteinExistence type="inferred from homology"/>
<dbReference type="InterPro" id="IPR045070">
    <property type="entry name" value="MATE_MepA-like"/>
</dbReference>
<dbReference type="Proteomes" id="UP001235030">
    <property type="component" value="Chromosome"/>
</dbReference>
<keyword evidence="4" id="KW-0813">Transport</keyword>